<comment type="similarity">
    <text evidence="2">Belongs to the BIG GRAIN 1 (BG1) plant protein family.</text>
</comment>
<reference evidence="8 9" key="1">
    <citation type="journal article" date="2022" name="Nat. Plants">
        <title>Genomes of leafy and leafless Platanthera orchids illuminate the evolution of mycoheterotrophy.</title>
        <authorList>
            <person name="Li M.H."/>
            <person name="Liu K.W."/>
            <person name="Li Z."/>
            <person name="Lu H.C."/>
            <person name="Ye Q.L."/>
            <person name="Zhang D."/>
            <person name="Wang J.Y."/>
            <person name="Li Y.F."/>
            <person name="Zhong Z.M."/>
            <person name="Liu X."/>
            <person name="Yu X."/>
            <person name="Liu D.K."/>
            <person name="Tu X.D."/>
            <person name="Liu B."/>
            <person name="Hao Y."/>
            <person name="Liao X.Y."/>
            <person name="Jiang Y.T."/>
            <person name="Sun W.H."/>
            <person name="Chen J."/>
            <person name="Chen Y.Q."/>
            <person name="Ai Y."/>
            <person name="Zhai J.W."/>
            <person name="Wu S.S."/>
            <person name="Zhou Z."/>
            <person name="Hsiao Y.Y."/>
            <person name="Wu W.L."/>
            <person name="Chen Y.Y."/>
            <person name="Lin Y.F."/>
            <person name="Hsu J.L."/>
            <person name="Li C.Y."/>
            <person name="Wang Z.W."/>
            <person name="Zhao X."/>
            <person name="Zhong W.Y."/>
            <person name="Ma X.K."/>
            <person name="Ma L."/>
            <person name="Huang J."/>
            <person name="Chen G.Z."/>
            <person name="Huang M.Z."/>
            <person name="Huang L."/>
            <person name="Peng D.H."/>
            <person name="Luo Y.B."/>
            <person name="Zou S.Q."/>
            <person name="Chen S.P."/>
            <person name="Lan S."/>
            <person name="Tsai W.C."/>
            <person name="Van de Peer Y."/>
            <person name="Liu Z.J."/>
        </authorList>
    </citation>
    <scope>NUCLEOTIDE SEQUENCE [LARGE SCALE GENOMIC DNA]</scope>
    <source>
        <strain evidence="8">Lor287</strain>
    </source>
</reference>
<evidence type="ECO:0000313" key="9">
    <source>
        <dbReference type="Proteomes" id="UP001418222"/>
    </source>
</evidence>
<dbReference type="PANTHER" id="PTHR33541">
    <property type="entry name" value="PROTEIN BIG GRAIN 1-LIKE A-RELATED"/>
    <property type="match status" value="1"/>
</dbReference>
<organism evidence="8 9">
    <name type="scientific">Platanthera zijinensis</name>
    <dbReference type="NCBI Taxonomy" id="2320716"/>
    <lineage>
        <taxon>Eukaryota</taxon>
        <taxon>Viridiplantae</taxon>
        <taxon>Streptophyta</taxon>
        <taxon>Embryophyta</taxon>
        <taxon>Tracheophyta</taxon>
        <taxon>Spermatophyta</taxon>
        <taxon>Magnoliopsida</taxon>
        <taxon>Liliopsida</taxon>
        <taxon>Asparagales</taxon>
        <taxon>Orchidaceae</taxon>
        <taxon>Orchidoideae</taxon>
        <taxon>Orchideae</taxon>
        <taxon>Orchidinae</taxon>
        <taxon>Platanthera</taxon>
    </lineage>
</organism>
<gene>
    <name evidence="8" type="ORF">KSP39_PZI003654</name>
</gene>
<keyword evidence="4" id="KW-1003">Cell membrane</keyword>
<keyword evidence="9" id="KW-1185">Reference proteome</keyword>
<sequence>MAKWEPPRDPPSHRHGRRDYPSFSSSLLDAIYRSIDRDSNSKTPTLPHSSTPTSRSFPTPPISTHHRTRDYTDDRLHRRFFSATSSSDYASFGDFSSSSSYAYCASRPRPVLTRSDRIRPGPAPIQEKKTPSGGSIRTRIRDLRKSTPGSPGSRLSAFLNMLFAAAGGSPKKTKFAGSRVEPVTSSISSYSRSGTSKAVLSSGASGKQEPARLSPVSVVVSAGTRNRRRLVEIMRGFDQMEEDRESVSSSELFELESLTVIGRFSDELPVYATTNLGKTQAVSRSFIL</sequence>
<feature type="compositionally biased region" description="Low complexity" evidence="7">
    <location>
        <begin position="41"/>
        <end position="57"/>
    </location>
</feature>
<evidence type="ECO:0000256" key="5">
    <source>
        <dbReference type="ARBA" id="ARBA00023136"/>
    </source>
</evidence>
<proteinExistence type="inferred from homology"/>
<evidence type="ECO:0000256" key="1">
    <source>
        <dbReference type="ARBA" id="ARBA00004236"/>
    </source>
</evidence>
<name>A0AAP0BUL8_9ASPA</name>
<accession>A0AAP0BUL8</accession>
<evidence type="ECO:0000256" key="6">
    <source>
        <dbReference type="ARBA" id="ARBA00023294"/>
    </source>
</evidence>
<evidence type="ECO:0000313" key="8">
    <source>
        <dbReference type="EMBL" id="KAK8951346.1"/>
    </source>
</evidence>
<dbReference type="PANTHER" id="PTHR33541:SF28">
    <property type="entry name" value="PROTEIN BIG GRAIN 1-LIKE A"/>
    <property type="match status" value="1"/>
</dbReference>
<dbReference type="AlphaFoldDB" id="A0AAP0BUL8"/>
<evidence type="ECO:0000256" key="4">
    <source>
        <dbReference type="ARBA" id="ARBA00022475"/>
    </source>
</evidence>
<feature type="region of interest" description="Disordered" evidence="7">
    <location>
        <begin position="34"/>
        <end position="73"/>
    </location>
</feature>
<comment type="subcellular location">
    <subcellularLocation>
        <location evidence="1">Cell membrane</location>
    </subcellularLocation>
</comment>
<feature type="region of interest" description="Disordered" evidence="7">
    <location>
        <begin position="112"/>
        <end position="135"/>
    </location>
</feature>
<feature type="region of interest" description="Disordered" evidence="7">
    <location>
        <begin position="1"/>
        <end position="22"/>
    </location>
</feature>
<keyword evidence="6" id="KW-0927">Auxin signaling pathway</keyword>
<keyword evidence="3" id="KW-0813">Transport</keyword>
<dbReference type="GO" id="GO:0009734">
    <property type="term" value="P:auxin-activated signaling pathway"/>
    <property type="evidence" value="ECO:0007669"/>
    <property type="project" value="UniProtKB-KW"/>
</dbReference>
<evidence type="ECO:0000256" key="7">
    <source>
        <dbReference type="SAM" id="MobiDB-lite"/>
    </source>
</evidence>
<dbReference type="InterPro" id="IPR039621">
    <property type="entry name" value="BG1-like"/>
</dbReference>
<comment type="caution">
    <text evidence="8">The sequence shown here is derived from an EMBL/GenBank/DDBJ whole genome shotgun (WGS) entry which is preliminary data.</text>
</comment>
<evidence type="ECO:0000256" key="2">
    <source>
        <dbReference type="ARBA" id="ARBA00010067"/>
    </source>
</evidence>
<feature type="compositionally biased region" description="Basic and acidic residues" evidence="7">
    <location>
        <begin position="1"/>
        <end position="12"/>
    </location>
</feature>
<evidence type="ECO:0000256" key="3">
    <source>
        <dbReference type="ARBA" id="ARBA00022448"/>
    </source>
</evidence>
<protein>
    <submittedName>
        <fullName evidence="8">Uncharacterized protein</fullName>
    </submittedName>
</protein>
<dbReference type="EMBL" id="JBBWWQ010000003">
    <property type="protein sequence ID" value="KAK8951346.1"/>
    <property type="molecule type" value="Genomic_DNA"/>
</dbReference>
<keyword evidence="5" id="KW-0472">Membrane</keyword>
<dbReference type="Proteomes" id="UP001418222">
    <property type="component" value="Unassembled WGS sequence"/>
</dbReference>
<dbReference type="GO" id="GO:0005886">
    <property type="term" value="C:plasma membrane"/>
    <property type="evidence" value="ECO:0007669"/>
    <property type="project" value="UniProtKB-SubCell"/>
</dbReference>